<dbReference type="InterPro" id="IPR051359">
    <property type="entry name" value="CaCA_antiporter"/>
</dbReference>
<evidence type="ECO:0000256" key="2">
    <source>
        <dbReference type="ARBA" id="ARBA00022448"/>
    </source>
</evidence>
<keyword evidence="11" id="KW-1185">Reference proteome</keyword>
<feature type="transmembrane region" description="Helical" evidence="8">
    <location>
        <begin position="192"/>
        <end position="214"/>
    </location>
</feature>
<feature type="transmembrane region" description="Helical" evidence="8">
    <location>
        <begin position="330"/>
        <end position="351"/>
    </location>
</feature>
<keyword evidence="7 8" id="KW-0472">Membrane</keyword>
<keyword evidence="5 8" id="KW-0812">Transmembrane</keyword>
<dbReference type="PhylomeDB" id="T1J5C6"/>
<feature type="domain" description="Sodium/calcium exchanger membrane region" evidence="9">
    <location>
        <begin position="67"/>
        <end position="208"/>
    </location>
</feature>
<dbReference type="HOGENOM" id="CLU_004979_3_1_1"/>
<dbReference type="InterPro" id="IPR044880">
    <property type="entry name" value="NCX_ion-bd_dom_sf"/>
</dbReference>
<dbReference type="Gene3D" id="1.20.1420.30">
    <property type="entry name" value="NCX, central ion-binding region"/>
    <property type="match status" value="2"/>
</dbReference>
<feature type="transmembrane region" description="Helical" evidence="8">
    <location>
        <begin position="131"/>
        <end position="153"/>
    </location>
</feature>
<evidence type="ECO:0000256" key="5">
    <source>
        <dbReference type="ARBA" id="ARBA00022692"/>
    </source>
</evidence>
<evidence type="ECO:0000256" key="1">
    <source>
        <dbReference type="ARBA" id="ARBA00004141"/>
    </source>
</evidence>
<keyword evidence="2" id="KW-0813">Transport</keyword>
<feature type="transmembrane region" description="Helical" evidence="8">
    <location>
        <begin position="591"/>
        <end position="615"/>
    </location>
</feature>
<keyword evidence="6 8" id="KW-1133">Transmembrane helix</keyword>
<feature type="transmembrane region" description="Helical" evidence="8">
    <location>
        <begin position="165"/>
        <end position="186"/>
    </location>
</feature>
<keyword evidence="4" id="KW-0106">Calcium</keyword>
<name>T1J5C6_STRMM</name>
<dbReference type="eggNOG" id="KOG2399">
    <property type="taxonomic scope" value="Eukaryota"/>
</dbReference>
<feature type="transmembrane region" description="Helical" evidence="8">
    <location>
        <begin position="449"/>
        <end position="469"/>
    </location>
</feature>
<evidence type="ECO:0000256" key="7">
    <source>
        <dbReference type="ARBA" id="ARBA00023136"/>
    </source>
</evidence>
<organism evidence="10 11">
    <name type="scientific">Strigamia maritima</name>
    <name type="common">European centipede</name>
    <name type="synonym">Geophilus maritimus</name>
    <dbReference type="NCBI Taxonomy" id="126957"/>
    <lineage>
        <taxon>Eukaryota</taxon>
        <taxon>Metazoa</taxon>
        <taxon>Ecdysozoa</taxon>
        <taxon>Arthropoda</taxon>
        <taxon>Myriapoda</taxon>
        <taxon>Chilopoda</taxon>
        <taxon>Pleurostigmophora</taxon>
        <taxon>Geophilomorpha</taxon>
        <taxon>Linotaeniidae</taxon>
        <taxon>Strigamia</taxon>
    </lineage>
</organism>
<dbReference type="PANTHER" id="PTHR12266:SF0">
    <property type="entry name" value="MITOCHONDRIAL SODIUM_CALCIUM EXCHANGER PROTEIN"/>
    <property type="match status" value="1"/>
</dbReference>
<evidence type="ECO:0000313" key="11">
    <source>
        <dbReference type="Proteomes" id="UP000014500"/>
    </source>
</evidence>
<sequence length="635" mass="71860">MLKVFWRILRHMEPGNEHLLRNAPTYFKTTEECAISGENETEFIRQFLFIYCDFNNNFTALGLIIYLTWLIFLFVTIGTVVDHFFCPCLEFISKTLTLSQNVAGVTFLAFGNGAPEIFSSVAGAKVQRSNLVIAGLFGSAMFLTCIVAGTIMLMMPPFQMVEKPFLRDVIFFTVVAFWTYVCLYYKKITLLMALSFIGVYCLYTAYVLIAHHVYQKYLKGKEQVPLLDHFPAVPSTIALHNSTEATLMESPIATIPPVLESDNIDTQSQDIAPWVVPPILRHWDSGEHHVTTNLLDDFDLFLEDDEEDPYDKGTHAGPLTSSMNETVIRISTPGTLMLFLYGICPVNYHFWPISKWWNKLLQTLRAPIVLLLKLTIPIVTCEEHQLHNWCRPLYALHCTATPLFCLFASGLLSTPIYAWIEPWMLVLVVGFVFSIATLVFTVNNVPPRFLVFWAFLGFIGSVGWMFFIAKAIVSLLTTFGKIMKLSDEILGLTILSWGNGIPDFIADVTVAKSGYPQMGISACFGGPLIIVLLGMGISFTIGTAESENQTLDITYGKMTTIFCAFLCASLLSALIIFPLMQFRTHKFYGMYLMCLYLLFIVCAMMHEFELLIYIYSNLSSFTIDRTRNNKYIDIK</sequence>
<dbReference type="EMBL" id="JH431859">
    <property type="status" value="NOT_ANNOTATED_CDS"/>
    <property type="molecule type" value="Genomic_DNA"/>
</dbReference>
<dbReference type="GO" id="GO:0016020">
    <property type="term" value="C:membrane"/>
    <property type="evidence" value="ECO:0007669"/>
    <property type="project" value="UniProtKB-SubCell"/>
</dbReference>
<dbReference type="Proteomes" id="UP000014500">
    <property type="component" value="Unassembled WGS sequence"/>
</dbReference>
<dbReference type="GO" id="GO:0005432">
    <property type="term" value="F:calcium:sodium antiporter activity"/>
    <property type="evidence" value="ECO:0007669"/>
    <property type="project" value="TreeGrafter"/>
</dbReference>
<feature type="transmembrane region" description="Helical" evidence="8">
    <location>
        <begin position="518"/>
        <end position="539"/>
    </location>
</feature>
<evidence type="ECO:0000256" key="8">
    <source>
        <dbReference type="SAM" id="Phobius"/>
    </source>
</evidence>
<keyword evidence="4" id="KW-0406">Ion transport</keyword>
<keyword evidence="3" id="KW-0050">Antiport</keyword>
<dbReference type="Pfam" id="PF01699">
    <property type="entry name" value="Na_Ca_ex"/>
    <property type="match status" value="2"/>
</dbReference>
<evidence type="ECO:0000256" key="4">
    <source>
        <dbReference type="ARBA" id="ARBA00022568"/>
    </source>
</evidence>
<comment type="subcellular location">
    <subcellularLocation>
        <location evidence="1">Membrane</location>
        <topology evidence="1">Multi-pass membrane protein</topology>
    </subcellularLocation>
</comment>
<reference evidence="11" key="1">
    <citation type="submission" date="2011-05" db="EMBL/GenBank/DDBJ databases">
        <authorList>
            <person name="Richards S.R."/>
            <person name="Qu J."/>
            <person name="Jiang H."/>
            <person name="Jhangiani S.N."/>
            <person name="Agravi P."/>
            <person name="Goodspeed R."/>
            <person name="Gross S."/>
            <person name="Mandapat C."/>
            <person name="Jackson L."/>
            <person name="Mathew T."/>
            <person name="Pu L."/>
            <person name="Thornton R."/>
            <person name="Saada N."/>
            <person name="Wilczek-Boney K.B."/>
            <person name="Lee S."/>
            <person name="Kovar C."/>
            <person name="Wu Y."/>
            <person name="Scherer S.E."/>
            <person name="Worley K.C."/>
            <person name="Muzny D.M."/>
            <person name="Gibbs R."/>
        </authorList>
    </citation>
    <scope>NUCLEOTIDE SEQUENCE</scope>
    <source>
        <strain evidence="11">Brora</strain>
    </source>
</reference>
<dbReference type="PANTHER" id="PTHR12266">
    <property type="entry name" value="NA+/CA2+ K+ INDEPENDENT EXCHANGER"/>
    <property type="match status" value="1"/>
</dbReference>
<evidence type="ECO:0000259" key="9">
    <source>
        <dbReference type="Pfam" id="PF01699"/>
    </source>
</evidence>
<dbReference type="EnsemblMetazoa" id="SMAR008825-RA">
    <property type="protein sequence ID" value="SMAR008825-PA"/>
    <property type="gene ID" value="SMAR008825"/>
</dbReference>
<reference evidence="10" key="2">
    <citation type="submission" date="2015-02" db="UniProtKB">
        <authorList>
            <consortium name="EnsemblMetazoa"/>
        </authorList>
    </citation>
    <scope>IDENTIFICATION</scope>
</reference>
<accession>T1J5C6</accession>
<evidence type="ECO:0000313" key="10">
    <source>
        <dbReference type="EnsemblMetazoa" id="SMAR008825-PA"/>
    </source>
</evidence>
<protein>
    <recommendedName>
        <fullName evidence="9">Sodium/calcium exchanger membrane region domain-containing protein</fullName>
    </recommendedName>
</protein>
<evidence type="ECO:0000256" key="3">
    <source>
        <dbReference type="ARBA" id="ARBA00022449"/>
    </source>
</evidence>
<dbReference type="AlphaFoldDB" id="T1J5C6"/>
<keyword evidence="4" id="KW-0109">Calcium transport</keyword>
<proteinExistence type="predicted"/>
<feature type="transmembrane region" description="Helical" evidence="8">
    <location>
        <begin position="423"/>
        <end position="442"/>
    </location>
</feature>
<evidence type="ECO:0000256" key="6">
    <source>
        <dbReference type="ARBA" id="ARBA00022989"/>
    </source>
</evidence>
<feature type="transmembrane region" description="Helical" evidence="8">
    <location>
        <begin position="559"/>
        <end position="579"/>
    </location>
</feature>
<dbReference type="STRING" id="126957.T1J5C6"/>
<feature type="transmembrane region" description="Helical" evidence="8">
    <location>
        <begin position="393"/>
        <end position="417"/>
    </location>
</feature>
<feature type="domain" description="Sodium/calcium exchanger membrane region" evidence="9">
    <location>
        <begin position="453"/>
        <end position="603"/>
    </location>
</feature>
<dbReference type="InterPro" id="IPR004837">
    <property type="entry name" value="NaCa_Exmemb"/>
</dbReference>
<dbReference type="GO" id="GO:0006874">
    <property type="term" value="P:intracellular calcium ion homeostasis"/>
    <property type="evidence" value="ECO:0007669"/>
    <property type="project" value="TreeGrafter"/>
</dbReference>
<feature type="transmembrane region" description="Helical" evidence="8">
    <location>
        <begin position="58"/>
        <end position="81"/>
    </location>
</feature>
<dbReference type="OMA" id="IWIMNIA"/>